<organism evidence="1 2">
    <name type="scientific">Schinkia azotoformans MEV2011</name>
    <dbReference type="NCBI Taxonomy" id="1348973"/>
    <lineage>
        <taxon>Bacteria</taxon>
        <taxon>Bacillati</taxon>
        <taxon>Bacillota</taxon>
        <taxon>Bacilli</taxon>
        <taxon>Bacillales</taxon>
        <taxon>Bacillaceae</taxon>
        <taxon>Calidifontibacillus/Schinkia group</taxon>
        <taxon>Schinkia</taxon>
    </lineage>
</organism>
<dbReference type="InterPro" id="IPR010461">
    <property type="entry name" value="ComK"/>
</dbReference>
<dbReference type="PATRIC" id="fig|1348973.3.peg.3450"/>
<dbReference type="GO" id="GO:0030420">
    <property type="term" value="P:establishment of competence for transformation"/>
    <property type="evidence" value="ECO:0007669"/>
    <property type="project" value="InterPro"/>
</dbReference>
<dbReference type="OrthoDB" id="2417337at2"/>
<evidence type="ECO:0000313" key="1">
    <source>
        <dbReference type="EMBL" id="KEF37155.1"/>
    </source>
</evidence>
<dbReference type="EMBL" id="JJRY01000017">
    <property type="protein sequence ID" value="KEF37155.1"/>
    <property type="molecule type" value="Genomic_DNA"/>
</dbReference>
<dbReference type="Pfam" id="PF06338">
    <property type="entry name" value="ComK"/>
    <property type="match status" value="1"/>
</dbReference>
<dbReference type="AlphaFoldDB" id="A0A072NV96"/>
<accession>A0A072NV96</accession>
<evidence type="ECO:0000313" key="2">
    <source>
        <dbReference type="Proteomes" id="UP000027936"/>
    </source>
</evidence>
<dbReference type="RefSeq" id="WP_035197163.1">
    <property type="nucleotide sequence ID" value="NZ_JJRY01000017.1"/>
</dbReference>
<protein>
    <submittedName>
        <fullName evidence="1">Genetic competence transcription factor</fullName>
    </submittedName>
</protein>
<dbReference type="Proteomes" id="UP000027936">
    <property type="component" value="Unassembled WGS sequence"/>
</dbReference>
<sequence length="154" mass="17956">MKQIINHYEVNQNTMALLSVAHTEYSTLALEENQQFYVRKTPIQIVKDACLEGGSTYDGRRRAVSYRTGSQQKVPIPINPKDKIFAFPTHSPKSFECNWIFYHHVKYISTYKSPDQLSVQSVITFKNGQRISLQESQYILEKQMQRTAMCIIRF</sequence>
<proteinExistence type="predicted"/>
<gene>
    <name evidence="1" type="ORF">M670_03576</name>
</gene>
<reference evidence="1 2" key="1">
    <citation type="submission" date="2014-04" db="EMBL/GenBank/DDBJ databases">
        <title>Draft genome sequence of Bacillus azotoformans MEV2011, a (co-) denitrifying strain unable to grow in the presence of oxygen.</title>
        <authorList>
            <person name="Nielsen M."/>
            <person name="Schreiber L."/>
            <person name="Finster K."/>
            <person name="Schramm A."/>
        </authorList>
    </citation>
    <scope>NUCLEOTIDE SEQUENCE [LARGE SCALE GENOMIC DNA]</scope>
    <source>
        <strain evidence="1 2">MEV2011</strain>
    </source>
</reference>
<comment type="caution">
    <text evidence="1">The sequence shown here is derived from an EMBL/GenBank/DDBJ whole genome shotgun (WGS) entry which is preliminary data.</text>
</comment>
<name>A0A072NV96_SCHAZ</name>